<evidence type="ECO:0000313" key="2">
    <source>
        <dbReference type="Proteomes" id="UP000199433"/>
    </source>
</evidence>
<proteinExistence type="predicted"/>
<protein>
    <submittedName>
        <fullName evidence="1">Uncharacterized protein</fullName>
    </submittedName>
</protein>
<dbReference type="Proteomes" id="UP000199433">
    <property type="component" value="Unassembled WGS sequence"/>
</dbReference>
<sequence length="48" mass="5542">MEKIQKLIRFPKDLVEAIETYQEKNSIATFTASVLELLRKALKSEGLF</sequence>
<name>A0A1G9CYQ7_9LACT</name>
<dbReference type="AlphaFoldDB" id="A0A1G9CYQ7"/>
<organism evidence="1 2">
    <name type="scientific">Alkalibacterium thalassium</name>
    <dbReference type="NCBI Taxonomy" id="426701"/>
    <lineage>
        <taxon>Bacteria</taxon>
        <taxon>Bacillati</taxon>
        <taxon>Bacillota</taxon>
        <taxon>Bacilli</taxon>
        <taxon>Lactobacillales</taxon>
        <taxon>Carnobacteriaceae</taxon>
        <taxon>Alkalibacterium</taxon>
    </lineage>
</organism>
<dbReference type="RefSeq" id="WP_176759653.1">
    <property type="nucleotide sequence ID" value="NZ_FNFK01000039.1"/>
</dbReference>
<dbReference type="EMBL" id="FNFK01000039">
    <property type="protein sequence ID" value="SDK56564.1"/>
    <property type="molecule type" value="Genomic_DNA"/>
</dbReference>
<reference evidence="2" key="1">
    <citation type="submission" date="2016-10" db="EMBL/GenBank/DDBJ databases">
        <authorList>
            <person name="Varghese N."/>
            <person name="Submissions S."/>
        </authorList>
    </citation>
    <scope>NUCLEOTIDE SEQUENCE [LARGE SCALE GENOMIC DNA]</scope>
    <source>
        <strain evidence="2">DSM 19181</strain>
    </source>
</reference>
<keyword evidence="2" id="KW-1185">Reference proteome</keyword>
<gene>
    <name evidence="1" type="ORF">SAMN04488098_10395</name>
</gene>
<accession>A0A1G9CYQ7</accession>
<evidence type="ECO:0000313" key="1">
    <source>
        <dbReference type="EMBL" id="SDK56564.1"/>
    </source>
</evidence>
<dbReference type="STRING" id="426701.SAMN04488098_10395"/>